<evidence type="ECO:0000259" key="3">
    <source>
        <dbReference type="PROSITE" id="PS51294"/>
    </source>
</evidence>
<dbReference type="PROSITE" id="PS50090">
    <property type="entry name" value="MYB_LIKE"/>
    <property type="match status" value="3"/>
</dbReference>
<keyword evidence="5" id="KW-1185">Reference proteome</keyword>
<reference evidence="4" key="1">
    <citation type="submission" date="2013-12" db="EMBL/GenBank/DDBJ databases">
        <authorList>
            <person name="Genoscope - CEA"/>
        </authorList>
    </citation>
    <scope>NUCLEOTIDE SEQUENCE</scope>
    <source>
        <strain evidence="4">CBS 1993</strain>
    </source>
</reference>
<feature type="domain" description="HTH myb-type" evidence="3">
    <location>
        <begin position="108"/>
        <end position="162"/>
    </location>
</feature>
<dbReference type="RefSeq" id="XP_022461942.1">
    <property type="nucleotide sequence ID" value="XM_022604318.1"/>
</dbReference>
<dbReference type="InterPro" id="IPR001005">
    <property type="entry name" value="SANT/Myb"/>
</dbReference>
<dbReference type="InterPro" id="IPR050560">
    <property type="entry name" value="MYB_TF"/>
</dbReference>
<feature type="compositionally biased region" description="Acidic residues" evidence="1">
    <location>
        <begin position="545"/>
        <end position="554"/>
    </location>
</feature>
<evidence type="ECO:0000313" key="5">
    <source>
        <dbReference type="Proteomes" id="UP000019384"/>
    </source>
</evidence>
<dbReference type="AlphaFoldDB" id="W6MVH7"/>
<feature type="region of interest" description="Disordered" evidence="1">
    <location>
        <begin position="520"/>
        <end position="554"/>
    </location>
</feature>
<sequence>MSNTKRRKKDETLVSKRSVLEAKRMDPIALTQSLGYKTFRKSCRVTWDRDQDESLKSAVLEQFLARSKQTVYTNESIPLDWINWDTIAKEFEGRKPFDCRRRWTTSVDPSLKKGSWTAEEDEMLIEAFKEFGTSWTNVAKRLEGRSAGQCSKRYNDVLNPKAKERLKPWDTQQDIELVRKVKNYGTRWTVIAAEFEGRSGLSCRNRWRSIVTRLAKNRAPEEIKKEVGNMDLSAEIGASAETQDSVDEVSSSETQVQSSTRASQAEKVGPEKRDDTQRLRQLLERTLSPVIQKSRNEAAFSPPLTSRLSHSRVEYTYTLSKPNGQEVSNFRGPPNTGDFAQNLIDLAKANGLSITIHQEIYHHYVPSNQPIVEPEARAERYDHFNFLRPLAEVPKLTSSPSPDARVYDSGDSELIRSLNSKHGAPSGRRSAILSPPPLSLSQGPSMNPVKPTLGNRVTTPSHLANNGFISEELDQDLEMWESVQSINKTTARPSNGNGNPVSQHHPLHYQLPSMNTVYNNAGSGNQSNPVTTSSLSFGGGYTQDADQDHEEEEMESYANNYGLFYSVFAMEKSEPNVAPKPVYSGNYNPLLNEEEHSGDDDSNPSYDDNAWGDVPFNPS</sequence>
<proteinExistence type="predicted"/>
<feature type="compositionally biased region" description="Low complexity" evidence="1">
    <location>
        <begin position="248"/>
        <end position="260"/>
    </location>
</feature>
<dbReference type="OrthoDB" id="2143914at2759"/>
<organism evidence="4 5">
    <name type="scientific">Kuraishia capsulata CBS 1993</name>
    <dbReference type="NCBI Taxonomy" id="1382522"/>
    <lineage>
        <taxon>Eukaryota</taxon>
        <taxon>Fungi</taxon>
        <taxon>Dikarya</taxon>
        <taxon>Ascomycota</taxon>
        <taxon>Saccharomycotina</taxon>
        <taxon>Pichiomycetes</taxon>
        <taxon>Pichiales</taxon>
        <taxon>Pichiaceae</taxon>
        <taxon>Kuraishia</taxon>
    </lineage>
</organism>
<dbReference type="PROSITE" id="PS51294">
    <property type="entry name" value="HTH_MYB"/>
    <property type="match status" value="2"/>
</dbReference>
<dbReference type="Gene3D" id="1.10.10.60">
    <property type="entry name" value="Homeodomain-like"/>
    <property type="match status" value="3"/>
</dbReference>
<accession>W6MVH7</accession>
<dbReference type="GO" id="GO:0005634">
    <property type="term" value="C:nucleus"/>
    <property type="evidence" value="ECO:0007669"/>
    <property type="project" value="TreeGrafter"/>
</dbReference>
<feature type="domain" description="Myb-like" evidence="2">
    <location>
        <begin position="44"/>
        <end position="107"/>
    </location>
</feature>
<evidence type="ECO:0000259" key="2">
    <source>
        <dbReference type="PROSITE" id="PS50090"/>
    </source>
</evidence>
<dbReference type="SUPFAM" id="SSF46689">
    <property type="entry name" value="Homeodomain-like"/>
    <property type="match status" value="2"/>
</dbReference>
<dbReference type="GeneID" id="34523330"/>
<dbReference type="Proteomes" id="UP000019384">
    <property type="component" value="Unassembled WGS sequence"/>
</dbReference>
<feature type="compositionally biased region" description="Polar residues" evidence="1">
    <location>
        <begin position="520"/>
        <end position="536"/>
    </location>
</feature>
<evidence type="ECO:0000256" key="1">
    <source>
        <dbReference type="SAM" id="MobiDB-lite"/>
    </source>
</evidence>
<dbReference type="InterPro" id="IPR017930">
    <property type="entry name" value="Myb_dom"/>
</dbReference>
<dbReference type="InterPro" id="IPR009057">
    <property type="entry name" value="Homeodomain-like_sf"/>
</dbReference>
<protein>
    <submittedName>
        <fullName evidence="4">Uncharacterized protein</fullName>
    </submittedName>
</protein>
<dbReference type="Pfam" id="PF00249">
    <property type="entry name" value="Myb_DNA-binding"/>
    <property type="match status" value="2"/>
</dbReference>
<dbReference type="HOGENOM" id="CLU_021117_1_0_1"/>
<dbReference type="SMART" id="SM00717">
    <property type="entry name" value="SANT"/>
    <property type="match status" value="3"/>
</dbReference>
<feature type="domain" description="Myb-like" evidence="2">
    <location>
        <begin position="161"/>
        <end position="211"/>
    </location>
</feature>
<feature type="compositionally biased region" description="Basic and acidic residues" evidence="1">
    <location>
        <begin position="268"/>
        <end position="277"/>
    </location>
</feature>
<reference evidence="4" key="2">
    <citation type="submission" date="2014-02" db="EMBL/GenBank/DDBJ databases">
        <title>Complete DNA sequence of /Kuraishia capsulata/ illustrates novel genomic features among budding yeasts (/Saccharomycotina/).</title>
        <authorList>
            <person name="Morales L."/>
            <person name="Noel B."/>
            <person name="Porcel B."/>
            <person name="Marcet-Houben M."/>
            <person name="Hullo M-F."/>
            <person name="Sacerdot C."/>
            <person name="Tekaia F."/>
            <person name="Leh-Louis V."/>
            <person name="Despons L."/>
            <person name="Khanna V."/>
            <person name="Aury J-M."/>
            <person name="Barbe V."/>
            <person name="Couloux A."/>
            <person name="Labadie K."/>
            <person name="Pelletier E."/>
            <person name="Souciet J-L."/>
            <person name="Boekhout T."/>
            <person name="Gabaldon T."/>
            <person name="Wincker P."/>
            <person name="Dujon B."/>
        </authorList>
    </citation>
    <scope>NUCLEOTIDE SEQUENCE</scope>
    <source>
        <strain evidence="4">CBS 1993</strain>
    </source>
</reference>
<feature type="domain" description="Myb-like" evidence="2">
    <location>
        <begin position="108"/>
        <end position="158"/>
    </location>
</feature>
<gene>
    <name evidence="4" type="ORF">KUCA_T00005956001</name>
</gene>
<dbReference type="PANTHER" id="PTHR45614">
    <property type="entry name" value="MYB PROTEIN-RELATED"/>
    <property type="match status" value="1"/>
</dbReference>
<feature type="region of interest" description="Disordered" evidence="1">
    <location>
        <begin position="240"/>
        <end position="277"/>
    </location>
</feature>
<evidence type="ECO:0000313" key="4">
    <source>
        <dbReference type="EMBL" id="CDK29962.1"/>
    </source>
</evidence>
<feature type="domain" description="HTH myb-type" evidence="3">
    <location>
        <begin position="168"/>
        <end position="215"/>
    </location>
</feature>
<feature type="region of interest" description="Disordered" evidence="1">
    <location>
        <begin position="417"/>
        <end position="446"/>
    </location>
</feature>
<dbReference type="STRING" id="1382522.W6MVH7"/>
<dbReference type="GO" id="GO:0000981">
    <property type="term" value="F:DNA-binding transcription factor activity, RNA polymerase II-specific"/>
    <property type="evidence" value="ECO:0007669"/>
    <property type="project" value="TreeGrafter"/>
</dbReference>
<name>W6MVH7_9ASCO</name>
<dbReference type="GO" id="GO:0000978">
    <property type="term" value="F:RNA polymerase II cis-regulatory region sequence-specific DNA binding"/>
    <property type="evidence" value="ECO:0007669"/>
    <property type="project" value="TreeGrafter"/>
</dbReference>
<feature type="region of interest" description="Disordered" evidence="1">
    <location>
        <begin position="576"/>
        <end position="619"/>
    </location>
</feature>
<dbReference type="CDD" id="cd00167">
    <property type="entry name" value="SANT"/>
    <property type="match status" value="3"/>
</dbReference>
<dbReference type="EMBL" id="HG793131">
    <property type="protein sequence ID" value="CDK29962.1"/>
    <property type="molecule type" value="Genomic_DNA"/>
</dbReference>